<dbReference type="AlphaFoldDB" id="A0A2A6BDE4"/>
<evidence type="ECO:0000313" key="2">
    <source>
        <dbReference type="EnsemblMetazoa" id="PPA08956.1"/>
    </source>
</evidence>
<feature type="compositionally biased region" description="Low complexity" evidence="1">
    <location>
        <begin position="248"/>
        <end position="264"/>
    </location>
</feature>
<accession>A0A8R1Y9K3</accession>
<proteinExistence type="predicted"/>
<dbReference type="Proteomes" id="UP000005239">
    <property type="component" value="Unassembled WGS sequence"/>
</dbReference>
<gene>
    <name evidence="2" type="primary">WBGene00098510</name>
</gene>
<feature type="region of interest" description="Disordered" evidence="1">
    <location>
        <begin position="135"/>
        <end position="303"/>
    </location>
</feature>
<sequence length="303" mass="32691">MLGIMSSSEGVFIYVRWMDVTHRWVRVSKIFDDKHRPGNVSGLSMLLHTLVYMEPTRSFTPAILAFVRSVGIVLESLRREVHEELRAEAQGVCTVREQSGRRSLTPAEILQIKLKSDQNMYRRFWKDFERDSPIPPLPYHYQGKSSTSRGRRAGTPGRRGRAATPGRRGRAATPGRRGATPTRSPVASTPGLKQHGGSKSDEIPYPKRGPKPDASPVAKRVTRSQTRAAAAAAAATTSAKGGNGMGGTKKTTTASGTANSGKSSQKAGGTSMKSAKRKPQKGSKKTNGKSSNGPSHSNRKAGK</sequence>
<reference evidence="3" key="1">
    <citation type="journal article" date="2008" name="Nat. Genet.">
        <title>The Pristionchus pacificus genome provides a unique perspective on nematode lifestyle and parasitism.</title>
        <authorList>
            <person name="Dieterich C."/>
            <person name="Clifton S.W."/>
            <person name="Schuster L.N."/>
            <person name="Chinwalla A."/>
            <person name="Delehaunty K."/>
            <person name="Dinkelacker I."/>
            <person name="Fulton L."/>
            <person name="Fulton R."/>
            <person name="Godfrey J."/>
            <person name="Minx P."/>
            <person name="Mitreva M."/>
            <person name="Roeseler W."/>
            <person name="Tian H."/>
            <person name="Witte H."/>
            <person name="Yang S.P."/>
            <person name="Wilson R.K."/>
            <person name="Sommer R.J."/>
        </authorList>
    </citation>
    <scope>NUCLEOTIDE SEQUENCE [LARGE SCALE GENOMIC DNA]</scope>
    <source>
        <strain evidence="3">PS312</strain>
    </source>
</reference>
<feature type="compositionally biased region" description="Basic residues" evidence="1">
    <location>
        <begin position="274"/>
        <end position="287"/>
    </location>
</feature>
<feature type="compositionally biased region" description="Low complexity" evidence="1">
    <location>
        <begin position="145"/>
        <end position="185"/>
    </location>
</feature>
<organism evidence="2 3">
    <name type="scientific">Pristionchus pacificus</name>
    <name type="common">Parasitic nematode worm</name>
    <dbReference type="NCBI Taxonomy" id="54126"/>
    <lineage>
        <taxon>Eukaryota</taxon>
        <taxon>Metazoa</taxon>
        <taxon>Ecdysozoa</taxon>
        <taxon>Nematoda</taxon>
        <taxon>Chromadorea</taxon>
        <taxon>Rhabditida</taxon>
        <taxon>Rhabditina</taxon>
        <taxon>Diplogasteromorpha</taxon>
        <taxon>Diplogasteroidea</taxon>
        <taxon>Neodiplogasteridae</taxon>
        <taxon>Pristionchus</taxon>
    </lineage>
</organism>
<feature type="compositionally biased region" description="Low complexity" evidence="1">
    <location>
        <begin position="223"/>
        <end position="240"/>
    </location>
</feature>
<evidence type="ECO:0000256" key="1">
    <source>
        <dbReference type="SAM" id="MobiDB-lite"/>
    </source>
</evidence>
<keyword evidence="3" id="KW-1185">Reference proteome</keyword>
<name>A0A2A6BDE4_PRIPA</name>
<dbReference type="EnsemblMetazoa" id="PPA08956.1">
    <property type="protein sequence ID" value="PPA08956.1"/>
    <property type="gene ID" value="WBGene00098510"/>
</dbReference>
<protein>
    <submittedName>
        <fullName evidence="2">Uncharacterized protein</fullName>
    </submittedName>
</protein>
<evidence type="ECO:0000313" key="3">
    <source>
        <dbReference type="Proteomes" id="UP000005239"/>
    </source>
</evidence>
<accession>A0A2A6BDE4</accession>
<reference evidence="2" key="2">
    <citation type="submission" date="2022-06" db="UniProtKB">
        <authorList>
            <consortium name="EnsemblMetazoa"/>
        </authorList>
    </citation>
    <scope>IDENTIFICATION</scope>
    <source>
        <strain evidence="2">PS312</strain>
    </source>
</reference>